<name>K0RLK9_THAOC</name>
<keyword evidence="1" id="KW-0677">Repeat</keyword>
<dbReference type="AlphaFoldDB" id="K0RLK9"/>
<keyword evidence="3" id="KW-1185">Reference proteome</keyword>
<reference evidence="2 3" key="1">
    <citation type="journal article" date="2012" name="Genome Biol.">
        <title>Genome and low-iron response of an oceanic diatom adapted to chronic iron limitation.</title>
        <authorList>
            <person name="Lommer M."/>
            <person name="Specht M."/>
            <person name="Roy A.S."/>
            <person name="Kraemer L."/>
            <person name="Andreson R."/>
            <person name="Gutowska M.A."/>
            <person name="Wolf J."/>
            <person name="Bergner S.V."/>
            <person name="Schilhabel M.B."/>
            <person name="Klostermeier U.C."/>
            <person name="Beiko R.G."/>
            <person name="Rosenstiel P."/>
            <person name="Hippler M."/>
            <person name="Laroche J."/>
        </authorList>
    </citation>
    <scope>NUCLEOTIDE SEQUENCE [LARGE SCALE GENOMIC DNA]</scope>
    <source>
        <strain evidence="2 3">CCMP1005</strain>
    </source>
</reference>
<evidence type="ECO:0000313" key="2">
    <source>
        <dbReference type="EMBL" id="EJK54065.1"/>
    </source>
</evidence>
<sequence length="123" mass="12757">KPDPKVSQGTDGGRGTLVVAGESGYTYTGTFRNGEFHGSGTIASRDGSIYQGQFEKGAYHGVGVLRTASAAGGESVYAGDFFPVRAVGRSDALSGTPLAAKKSFRETRTMPAPIIRNRPDGAT</sequence>
<accession>K0RLK9</accession>
<comment type="caution">
    <text evidence="2">The sequence shown here is derived from an EMBL/GenBank/DDBJ whole genome shotgun (WGS) entry which is preliminary data.</text>
</comment>
<evidence type="ECO:0000256" key="1">
    <source>
        <dbReference type="ARBA" id="ARBA00022737"/>
    </source>
</evidence>
<dbReference type="PANTHER" id="PTHR43215:SF14">
    <property type="entry name" value="RADIAL SPOKE HEAD 1 HOMOLOG"/>
    <property type="match status" value="1"/>
</dbReference>
<feature type="non-terminal residue" evidence="2">
    <location>
        <position position="1"/>
    </location>
</feature>
<evidence type="ECO:0008006" key="4">
    <source>
        <dbReference type="Google" id="ProtNLM"/>
    </source>
</evidence>
<dbReference type="SUPFAM" id="SSF82185">
    <property type="entry name" value="Histone H3 K4-specific methyltransferase SET7/9 N-terminal domain"/>
    <property type="match status" value="1"/>
</dbReference>
<dbReference type="Proteomes" id="UP000266841">
    <property type="component" value="Unassembled WGS sequence"/>
</dbReference>
<dbReference type="SMART" id="SM00698">
    <property type="entry name" value="MORN"/>
    <property type="match status" value="2"/>
</dbReference>
<proteinExistence type="predicted"/>
<dbReference type="OrthoDB" id="187215at2759"/>
<protein>
    <recommendedName>
        <fullName evidence="4">MORN repeat-containing protein 5</fullName>
    </recommendedName>
</protein>
<evidence type="ECO:0000313" key="3">
    <source>
        <dbReference type="Proteomes" id="UP000266841"/>
    </source>
</evidence>
<dbReference type="PANTHER" id="PTHR43215">
    <property type="entry name" value="RADIAL SPOKE HEAD 1 HOMOLOG"/>
    <property type="match status" value="1"/>
</dbReference>
<dbReference type="EMBL" id="AGNL01036436">
    <property type="protein sequence ID" value="EJK54065.1"/>
    <property type="molecule type" value="Genomic_DNA"/>
</dbReference>
<dbReference type="InterPro" id="IPR003409">
    <property type="entry name" value="MORN"/>
</dbReference>
<dbReference type="Gene3D" id="2.20.110.10">
    <property type="entry name" value="Histone H3 K4-specific methyltransferase SET7/9 N-terminal domain"/>
    <property type="match status" value="1"/>
</dbReference>
<gene>
    <name evidence="2" type="ORF">THAOC_26382</name>
</gene>
<dbReference type="Pfam" id="PF02493">
    <property type="entry name" value="MORN"/>
    <property type="match status" value="2"/>
</dbReference>
<organism evidence="2 3">
    <name type="scientific">Thalassiosira oceanica</name>
    <name type="common">Marine diatom</name>
    <dbReference type="NCBI Taxonomy" id="159749"/>
    <lineage>
        <taxon>Eukaryota</taxon>
        <taxon>Sar</taxon>
        <taxon>Stramenopiles</taxon>
        <taxon>Ochrophyta</taxon>
        <taxon>Bacillariophyta</taxon>
        <taxon>Coscinodiscophyceae</taxon>
        <taxon>Thalassiosirophycidae</taxon>
        <taxon>Thalassiosirales</taxon>
        <taxon>Thalassiosiraceae</taxon>
        <taxon>Thalassiosira</taxon>
    </lineage>
</organism>